<evidence type="ECO:0000256" key="2">
    <source>
        <dbReference type="ARBA" id="ARBA00022679"/>
    </source>
</evidence>
<dbReference type="Proteomes" id="UP001211065">
    <property type="component" value="Unassembled WGS sequence"/>
</dbReference>
<protein>
    <submittedName>
        <fullName evidence="8">Dual specificity protein kinase kns1</fullName>
    </submittedName>
</protein>
<evidence type="ECO:0000313" key="9">
    <source>
        <dbReference type="Proteomes" id="UP001211065"/>
    </source>
</evidence>
<dbReference type="GO" id="GO:0005634">
    <property type="term" value="C:nucleus"/>
    <property type="evidence" value="ECO:0007669"/>
    <property type="project" value="TreeGrafter"/>
</dbReference>
<evidence type="ECO:0000259" key="7">
    <source>
        <dbReference type="PROSITE" id="PS50011"/>
    </source>
</evidence>
<name>A0AAD5U5Q8_9FUNG</name>
<feature type="region of interest" description="Disordered" evidence="6">
    <location>
        <begin position="45"/>
        <end position="112"/>
    </location>
</feature>
<dbReference type="InterPro" id="IPR000719">
    <property type="entry name" value="Prot_kinase_dom"/>
</dbReference>
<evidence type="ECO:0000256" key="3">
    <source>
        <dbReference type="ARBA" id="ARBA00022741"/>
    </source>
</evidence>
<feature type="compositionally biased region" description="Basic residues" evidence="6">
    <location>
        <begin position="1"/>
        <end position="11"/>
    </location>
</feature>
<feature type="compositionally biased region" description="Basic and acidic residues" evidence="6">
    <location>
        <begin position="67"/>
        <end position="79"/>
    </location>
</feature>
<organism evidence="8 9">
    <name type="scientific">Clydaea vesicula</name>
    <dbReference type="NCBI Taxonomy" id="447962"/>
    <lineage>
        <taxon>Eukaryota</taxon>
        <taxon>Fungi</taxon>
        <taxon>Fungi incertae sedis</taxon>
        <taxon>Chytridiomycota</taxon>
        <taxon>Chytridiomycota incertae sedis</taxon>
        <taxon>Chytridiomycetes</taxon>
        <taxon>Lobulomycetales</taxon>
        <taxon>Lobulomycetaceae</taxon>
        <taxon>Clydaea</taxon>
    </lineage>
</organism>
<reference evidence="8" key="1">
    <citation type="submission" date="2020-05" db="EMBL/GenBank/DDBJ databases">
        <title>Phylogenomic resolution of chytrid fungi.</title>
        <authorList>
            <person name="Stajich J.E."/>
            <person name="Amses K."/>
            <person name="Simmons R."/>
            <person name="Seto K."/>
            <person name="Myers J."/>
            <person name="Bonds A."/>
            <person name="Quandt C.A."/>
            <person name="Barry K."/>
            <person name="Liu P."/>
            <person name="Grigoriev I."/>
            <person name="Longcore J.E."/>
            <person name="James T.Y."/>
        </authorList>
    </citation>
    <scope>NUCLEOTIDE SEQUENCE</scope>
    <source>
        <strain evidence="8">JEL0476</strain>
    </source>
</reference>
<dbReference type="GO" id="GO:0004674">
    <property type="term" value="F:protein serine/threonine kinase activity"/>
    <property type="evidence" value="ECO:0007669"/>
    <property type="project" value="UniProtKB-KW"/>
</dbReference>
<feature type="region of interest" description="Disordered" evidence="6">
    <location>
        <begin position="1"/>
        <end position="30"/>
    </location>
</feature>
<dbReference type="CDD" id="cd14134">
    <property type="entry name" value="PKc_CLK"/>
    <property type="match status" value="1"/>
</dbReference>
<evidence type="ECO:0000313" key="8">
    <source>
        <dbReference type="EMBL" id="KAJ3222131.1"/>
    </source>
</evidence>
<keyword evidence="2" id="KW-0808">Transferase</keyword>
<dbReference type="InterPro" id="IPR051175">
    <property type="entry name" value="CLK_kinases"/>
</dbReference>
<evidence type="ECO:0000256" key="1">
    <source>
        <dbReference type="ARBA" id="ARBA00022527"/>
    </source>
</evidence>
<dbReference type="InterPro" id="IPR011009">
    <property type="entry name" value="Kinase-like_dom_sf"/>
</dbReference>
<dbReference type="EMBL" id="JADGJW010000190">
    <property type="protein sequence ID" value="KAJ3222131.1"/>
    <property type="molecule type" value="Genomic_DNA"/>
</dbReference>
<feature type="compositionally biased region" description="Polar residues" evidence="6">
    <location>
        <begin position="14"/>
        <end position="30"/>
    </location>
</feature>
<dbReference type="PANTHER" id="PTHR45646:SF11">
    <property type="entry name" value="SERINE_THREONINE-PROTEIN KINASE DOA"/>
    <property type="match status" value="1"/>
</dbReference>
<dbReference type="Gene3D" id="1.10.510.10">
    <property type="entry name" value="Transferase(Phosphotransferase) domain 1"/>
    <property type="match status" value="1"/>
</dbReference>
<feature type="compositionally biased region" description="Polar residues" evidence="6">
    <location>
        <begin position="45"/>
        <end position="54"/>
    </location>
</feature>
<dbReference type="SMART" id="SM00220">
    <property type="entry name" value="S_TKc"/>
    <property type="match status" value="1"/>
</dbReference>
<keyword evidence="9" id="KW-1185">Reference proteome</keyword>
<dbReference type="SUPFAM" id="SSF56112">
    <property type="entry name" value="Protein kinase-like (PK-like)"/>
    <property type="match status" value="1"/>
</dbReference>
<keyword evidence="3" id="KW-0547">Nucleotide-binding</keyword>
<dbReference type="Gene3D" id="3.30.200.20">
    <property type="entry name" value="Phosphorylase Kinase, domain 1"/>
    <property type="match status" value="1"/>
</dbReference>
<proteinExistence type="predicted"/>
<dbReference type="PROSITE" id="PS00108">
    <property type="entry name" value="PROTEIN_KINASE_ST"/>
    <property type="match status" value="1"/>
</dbReference>
<dbReference type="Pfam" id="PF00069">
    <property type="entry name" value="Pkinase"/>
    <property type="match status" value="1"/>
</dbReference>
<feature type="domain" description="Protein kinase" evidence="7">
    <location>
        <begin position="130"/>
        <end position="451"/>
    </location>
</feature>
<dbReference type="InterPro" id="IPR008271">
    <property type="entry name" value="Ser/Thr_kinase_AS"/>
</dbReference>
<evidence type="ECO:0000256" key="6">
    <source>
        <dbReference type="SAM" id="MobiDB-lite"/>
    </source>
</evidence>
<dbReference type="GO" id="GO:0043484">
    <property type="term" value="P:regulation of RNA splicing"/>
    <property type="evidence" value="ECO:0007669"/>
    <property type="project" value="TreeGrafter"/>
</dbReference>
<dbReference type="PANTHER" id="PTHR45646">
    <property type="entry name" value="SERINE/THREONINE-PROTEIN KINASE DOA-RELATED"/>
    <property type="match status" value="1"/>
</dbReference>
<evidence type="ECO:0000256" key="4">
    <source>
        <dbReference type="ARBA" id="ARBA00022777"/>
    </source>
</evidence>
<keyword evidence="5" id="KW-0067">ATP-binding</keyword>
<comment type="caution">
    <text evidence="8">The sequence shown here is derived from an EMBL/GenBank/DDBJ whole genome shotgun (WGS) entry which is preliminary data.</text>
</comment>
<keyword evidence="4 8" id="KW-0418">Kinase</keyword>
<dbReference type="PROSITE" id="PS50011">
    <property type="entry name" value="PROTEIN_KINASE_DOM"/>
    <property type="match status" value="1"/>
</dbReference>
<dbReference type="GO" id="GO:0005524">
    <property type="term" value="F:ATP binding"/>
    <property type="evidence" value="ECO:0007669"/>
    <property type="project" value="UniProtKB-KW"/>
</dbReference>
<sequence length="456" mass="52888">MISTAQRKRPKLAPSTNVDKTTPRSISKNNSSVIIDLTLDSDTSPVCTVNSKTENSNKRKKGNQAKQFEREKSFLDRSRYPPKYYSRGKDNYDNDSDVSTTSSTNRQQKHYDEKDGHYVIKLDSDLTSRYTIVKLLGQGTFGKVVECYDRLSRNYKAIKIIRSVQKYREAAKVEIQILNELKKHDPNNVNRCIHLIECFDYRHHICMVFEKLSISMFDFMKANDFKPFPLRHIREFAKQILNSVKFIHDLNLIHTDLKPENLMLVDSKTSLSKTRSRSRKGNELINTEIRLIDFGSAIFEEDYHSTIVSTRHYRAPEILLQTGWSFPCDLWSVGCILVEFCTGDALFQTHDNLEHLAMMQASLGRFPVEIIDELGSETQKYFYGNAVKYPIAETTSNSLKYVKAMKPISSMLNLQKDDSFHQHFVDLVKKLLQYDPKRRLTAREALNHPFFSSKYD</sequence>
<gene>
    <name evidence="8" type="primary">KNS1</name>
    <name evidence="8" type="ORF">HK099_002671</name>
</gene>
<evidence type="ECO:0000256" key="5">
    <source>
        <dbReference type="ARBA" id="ARBA00022840"/>
    </source>
</evidence>
<keyword evidence="1" id="KW-0723">Serine/threonine-protein kinase</keyword>
<dbReference type="AlphaFoldDB" id="A0AAD5U5Q8"/>
<accession>A0AAD5U5Q8</accession>